<dbReference type="Pfam" id="PF01066">
    <property type="entry name" value="CDP-OH_P_transf"/>
    <property type="match status" value="1"/>
</dbReference>
<dbReference type="GO" id="GO:0016780">
    <property type="term" value="F:phosphotransferase activity, for other substituted phosphate groups"/>
    <property type="evidence" value="ECO:0007669"/>
    <property type="project" value="InterPro"/>
</dbReference>
<keyword evidence="3" id="KW-1133">Transmembrane helix</keyword>
<dbReference type="InterPro" id="IPR043130">
    <property type="entry name" value="CDP-OH_PTrfase_TM_dom"/>
</dbReference>
<feature type="transmembrane region" description="Helical" evidence="3">
    <location>
        <begin position="213"/>
        <end position="233"/>
    </location>
</feature>
<name>A0A540VWB8_9GAMM</name>
<sequence>MVPGQPHASHPAILVDLLLGAILLAGAAGGLRIGLGLPAGVLPLSLVAYAVLALLLWRQRAGRALTQADRVTLGRATLVMLLIGLLPGAEVMAADPAPIFAFALAAALLDGVDGAVARRLRCQTRAGARFDMEVDAVLLAVLAIWVYALDRAGLWVILIGLWRYLFVLAGWVQPALARPLPASQRRRVICGIQAVGLALCTAPGLPVTVATPTALALLLLVSYSFIIDAVTLWRNPNQGEQ</sequence>
<comment type="similarity">
    <text evidence="2">Belongs to the CDP-alcohol phosphatidyltransferase class-I family.</text>
</comment>
<feature type="transmembrane region" description="Helical" evidence="3">
    <location>
        <begin position="37"/>
        <end position="56"/>
    </location>
</feature>
<dbReference type="InterPro" id="IPR048254">
    <property type="entry name" value="CDP_ALCOHOL_P_TRANSF_CS"/>
</dbReference>
<organism evidence="4 5">
    <name type="scientific">Spiribacter salinus</name>
    <dbReference type="NCBI Taxonomy" id="1335746"/>
    <lineage>
        <taxon>Bacteria</taxon>
        <taxon>Pseudomonadati</taxon>
        <taxon>Pseudomonadota</taxon>
        <taxon>Gammaproteobacteria</taxon>
        <taxon>Chromatiales</taxon>
        <taxon>Ectothiorhodospiraceae</taxon>
        <taxon>Spiribacter</taxon>
    </lineage>
</organism>
<feature type="transmembrane region" description="Helical" evidence="3">
    <location>
        <begin position="130"/>
        <end position="148"/>
    </location>
</feature>
<dbReference type="AlphaFoldDB" id="A0A540VWB8"/>
<evidence type="ECO:0000256" key="2">
    <source>
        <dbReference type="RuleBase" id="RU003750"/>
    </source>
</evidence>
<feature type="transmembrane region" description="Helical" evidence="3">
    <location>
        <begin position="99"/>
        <end position="118"/>
    </location>
</feature>
<dbReference type="GO" id="GO:0008654">
    <property type="term" value="P:phospholipid biosynthetic process"/>
    <property type="evidence" value="ECO:0007669"/>
    <property type="project" value="InterPro"/>
</dbReference>
<reference evidence="4 5" key="1">
    <citation type="submission" date="2019-06" db="EMBL/GenBank/DDBJ databases">
        <title>Metagenome assembled Genome of Spiribacter salinus SL48-SHIP from the microbial mat of Salt Lake 48 (Novosibirsk region, Russia).</title>
        <authorList>
            <person name="Shipova A."/>
            <person name="Rozanov A.S."/>
            <person name="Bryanskaya A.V."/>
            <person name="Peltek S.E."/>
        </authorList>
    </citation>
    <scope>NUCLEOTIDE SEQUENCE [LARGE SCALE GENOMIC DNA]</scope>
    <source>
        <strain evidence="4">SL48-SHIP-2</strain>
    </source>
</reference>
<feature type="transmembrane region" description="Helical" evidence="3">
    <location>
        <begin position="76"/>
        <end position="93"/>
    </location>
</feature>
<feature type="transmembrane region" description="Helical" evidence="3">
    <location>
        <begin position="12"/>
        <end position="31"/>
    </location>
</feature>
<dbReference type="InterPro" id="IPR000462">
    <property type="entry name" value="CDP-OH_P_trans"/>
</dbReference>
<proteinExistence type="inferred from homology"/>
<keyword evidence="3" id="KW-0812">Transmembrane</keyword>
<keyword evidence="3" id="KW-0472">Membrane</keyword>
<dbReference type="Proteomes" id="UP000315400">
    <property type="component" value="Unassembled WGS sequence"/>
</dbReference>
<evidence type="ECO:0000313" key="4">
    <source>
        <dbReference type="EMBL" id="TQF01038.1"/>
    </source>
</evidence>
<dbReference type="STRING" id="1260251.SPISAL_06000"/>
<dbReference type="EMBL" id="VIFK01000001">
    <property type="protein sequence ID" value="TQF01038.1"/>
    <property type="molecule type" value="Genomic_DNA"/>
</dbReference>
<evidence type="ECO:0000256" key="1">
    <source>
        <dbReference type="ARBA" id="ARBA00022679"/>
    </source>
</evidence>
<comment type="caution">
    <text evidence="4">The sequence shown here is derived from an EMBL/GenBank/DDBJ whole genome shotgun (WGS) entry which is preliminary data.</text>
</comment>
<accession>A0A540VWB8</accession>
<protein>
    <submittedName>
        <fullName evidence="4">CDP-alcohol phosphatidyltransferase family protein</fullName>
    </submittedName>
</protein>
<evidence type="ECO:0000256" key="3">
    <source>
        <dbReference type="SAM" id="Phobius"/>
    </source>
</evidence>
<dbReference type="Gene3D" id="1.20.120.1760">
    <property type="match status" value="1"/>
</dbReference>
<evidence type="ECO:0000313" key="5">
    <source>
        <dbReference type="Proteomes" id="UP000315400"/>
    </source>
</evidence>
<dbReference type="PROSITE" id="PS00379">
    <property type="entry name" value="CDP_ALCOHOL_P_TRANSF"/>
    <property type="match status" value="1"/>
</dbReference>
<keyword evidence="1 2" id="KW-0808">Transferase</keyword>
<dbReference type="GO" id="GO:0016020">
    <property type="term" value="C:membrane"/>
    <property type="evidence" value="ECO:0007669"/>
    <property type="project" value="InterPro"/>
</dbReference>
<gene>
    <name evidence="4" type="ORF">FKY71_00200</name>
</gene>